<dbReference type="Gene3D" id="2.115.10.20">
    <property type="entry name" value="Glycosyl hydrolase domain, family 43"/>
    <property type="match status" value="2"/>
</dbReference>
<reference evidence="1" key="1">
    <citation type="submission" date="2021-06" db="EMBL/GenBank/DDBJ databases">
        <title>Description of novel taxa of the family Lachnospiraceae.</title>
        <authorList>
            <person name="Chaplin A.V."/>
            <person name="Sokolova S.R."/>
            <person name="Pikina A.P."/>
            <person name="Korzhanova M."/>
            <person name="Belova V."/>
            <person name="Korostin D."/>
            <person name="Efimov B.A."/>
        </authorList>
    </citation>
    <scope>NUCLEOTIDE SEQUENCE</scope>
    <source>
        <strain evidence="1">ASD5720</strain>
    </source>
</reference>
<protein>
    <submittedName>
        <fullName evidence="1">Uncharacterized protein</fullName>
    </submittedName>
</protein>
<evidence type="ECO:0000313" key="2">
    <source>
        <dbReference type="Proteomes" id="UP000712157"/>
    </source>
</evidence>
<accession>A0A949NF97</accession>
<dbReference type="InterPro" id="IPR023296">
    <property type="entry name" value="Glyco_hydro_beta-prop_sf"/>
</dbReference>
<dbReference type="RefSeq" id="WP_238722420.1">
    <property type="nucleotide sequence ID" value="NZ_JAHQCW010000029.1"/>
</dbReference>
<keyword evidence="2" id="KW-1185">Reference proteome</keyword>
<proteinExistence type="predicted"/>
<name>A0A949NF97_9FIRM</name>
<comment type="caution">
    <text evidence="1">The sequence shown here is derived from an EMBL/GenBank/DDBJ whole genome shotgun (WGS) entry which is preliminary data.</text>
</comment>
<gene>
    <name evidence="1" type="ORF">KTH89_16450</name>
</gene>
<organism evidence="1 2">
    <name type="scientific">Diplocloster agilis</name>
    <dbReference type="NCBI Taxonomy" id="2850323"/>
    <lineage>
        <taxon>Bacteria</taxon>
        <taxon>Bacillati</taxon>
        <taxon>Bacillota</taxon>
        <taxon>Clostridia</taxon>
        <taxon>Lachnospirales</taxon>
        <taxon>Lachnospiraceae</taxon>
        <taxon>Diplocloster</taxon>
    </lineage>
</organism>
<dbReference type="Proteomes" id="UP000712157">
    <property type="component" value="Unassembled WGS sequence"/>
</dbReference>
<dbReference type="SUPFAM" id="SSF75005">
    <property type="entry name" value="Arabinanase/levansucrase/invertase"/>
    <property type="match status" value="1"/>
</dbReference>
<evidence type="ECO:0000313" key="1">
    <source>
        <dbReference type="EMBL" id="MBU9738136.1"/>
    </source>
</evidence>
<dbReference type="EMBL" id="JAHQCW010000029">
    <property type="protein sequence ID" value="MBU9738136.1"/>
    <property type="molecule type" value="Genomic_DNA"/>
</dbReference>
<sequence>MAILKNAATPELIPSYDGSNQTTHPSVLYFPDGFQGYEYWMAMTPYPFNDGGYEDPSILVSHDGRTWQAPAGVTNPLVPRPDVGHNCDVELCYEPELKELRLYYVEADDIRRSWVKLLRSRDGSHWEGPRVVLEDPDQRYSILSPAIQQMKDGSWRMWYVDSGNTGFENQNNKVRSRASRDGLVWEEETTCNDLAQPGHQIWHISVWRNPDTDVLHAFYPAYPNGTNCDYCSLFYARKDPGQGWRTFGSAVLDPGPEGAWDDFCIYRASFLLDEAGDKLKLWYGGKKKSDSSWNMGLVQTSYSDLLSQL</sequence>
<dbReference type="AlphaFoldDB" id="A0A949NF97"/>